<keyword evidence="3" id="KW-0378">Hydrolase</keyword>
<organism evidence="3 4">
    <name type="scientific">Ruixingdingia sedimenti</name>
    <dbReference type="NCBI Taxonomy" id="3073604"/>
    <lineage>
        <taxon>Bacteria</taxon>
        <taxon>Pseudomonadati</taxon>
        <taxon>Pseudomonadota</taxon>
        <taxon>Alphaproteobacteria</taxon>
        <taxon>Rhodobacterales</taxon>
        <taxon>Paracoccaceae</taxon>
        <taxon>Ruixingdingia</taxon>
    </lineage>
</organism>
<protein>
    <submittedName>
        <fullName evidence="3">Fumarylacetoacetate hydrolase family protein</fullName>
    </submittedName>
</protein>
<keyword evidence="1" id="KW-0479">Metal-binding</keyword>
<dbReference type="SUPFAM" id="SSF56529">
    <property type="entry name" value="FAH"/>
    <property type="match status" value="1"/>
</dbReference>
<sequence length="271" mass="28848">MRLVGIELNSRPWVAVETPDGPAPVAEVDAFFADVEGNLARAKASPAAAVRGCALVVPIPLTAKVLCAGLNYVNHIAESKRQRPTAPDIFARWRTTLVTGCTEVPIPTGEPGLDWEGELAAVIGRPLKNATPEEVEDAVLGYTILNDLSARKHQRASVQWCVGKNADKSAPFGPAIVTRDEIPDPYALRLETRVDGVVMQSERTGEMLFRIGQIGAFASETMTLQPGDVIATGTPAGVGAARNPPVFLQQGQVVEIEIEKIGRLSTPIGGQ</sequence>
<gene>
    <name evidence="3" type="ORF">RGD00_15435</name>
</gene>
<dbReference type="InterPro" id="IPR036663">
    <property type="entry name" value="Fumarylacetoacetase_C_sf"/>
</dbReference>
<comment type="caution">
    <text evidence="3">The sequence shown here is derived from an EMBL/GenBank/DDBJ whole genome shotgun (WGS) entry which is preliminary data.</text>
</comment>
<dbReference type="PANTHER" id="PTHR11820:SF112">
    <property type="entry name" value="FUMARYLACETOACETATE HYDROLASE FAMILY PROTEIN (AFU_ORTHOLOGUE AFUA_1G02370)-RELATED"/>
    <property type="match status" value="1"/>
</dbReference>
<proteinExistence type="predicted"/>
<feature type="domain" description="Fumarylacetoacetase-like C-terminal" evidence="2">
    <location>
        <begin position="64"/>
        <end position="267"/>
    </location>
</feature>
<accession>A0ABU1FAW5</accession>
<evidence type="ECO:0000313" key="4">
    <source>
        <dbReference type="Proteomes" id="UP001247754"/>
    </source>
</evidence>
<dbReference type="Pfam" id="PF01557">
    <property type="entry name" value="FAA_hydrolase"/>
    <property type="match status" value="1"/>
</dbReference>
<evidence type="ECO:0000313" key="3">
    <source>
        <dbReference type="EMBL" id="MDR5654006.1"/>
    </source>
</evidence>
<evidence type="ECO:0000256" key="1">
    <source>
        <dbReference type="ARBA" id="ARBA00022723"/>
    </source>
</evidence>
<dbReference type="EMBL" id="JAVKPH010000020">
    <property type="protein sequence ID" value="MDR5654006.1"/>
    <property type="molecule type" value="Genomic_DNA"/>
</dbReference>
<dbReference type="InterPro" id="IPR011234">
    <property type="entry name" value="Fumarylacetoacetase-like_C"/>
</dbReference>
<dbReference type="RefSeq" id="WP_310458181.1">
    <property type="nucleotide sequence ID" value="NZ_JAVKPH010000020.1"/>
</dbReference>
<keyword evidence="4" id="KW-1185">Reference proteome</keyword>
<dbReference type="Gene3D" id="3.90.850.10">
    <property type="entry name" value="Fumarylacetoacetase-like, C-terminal domain"/>
    <property type="match status" value="1"/>
</dbReference>
<dbReference type="Proteomes" id="UP001247754">
    <property type="component" value="Unassembled WGS sequence"/>
</dbReference>
<evidence type="ECO:0000259" key="2">
    <source>
        <dbReference type="Pfam" id="PF01557"/>
    </source>
</evidence>
<dbReference type="GO" id="GO:0016787">
    <property type="term" value="F:hydrolase activity"/>
    <property type="evidence" value="ECO:0007669"/>
    <property type="project" value="UniProtKB-KW"/>
</dbReference>
<reference evidence="3 4" key="1">
    <citation type="submission" date="2023-09" db="EMBL/GenBank/DDBJ databases">
        <title>Xinfangfangia sedmenti sp. nov., isolated the sedment.</title>
        <authorList>
            <person name="Xu L."/>
        </authorList>
    </citation>
    <scope>NUCLEOTIDE SEQUENCE [LARGE SCALE GENOMIC DNA]</scope>
    <source>
        <strain evidence="3 4">LG-4</strain>
    </source>
</reference>
<dbReference type="PANTHER" id="PTHR11820">
    <property type="entry name" value="ACYLPYRUVASE"/>
    <property type="match status" value="1"/>
</dbReference>
<name>A0ABU1FAW5_9RHOB</name>